<accession>A0ABP9PBB9</accession>
<comment type="caution">
    <text evidence="3">The sequence shown here is derived from an EMBL/GenBank/DDBJ whole genome shotgun (WGS) entry which is preliminary data.</text>
</comment>
<organism evidence="3 4">
    <name type="scientific">Nocardioides marinquilinus</name>
    <dbReference type="NCBI Taxonomy" id="1210400"/>
    <lineage>
        <taxon>Bacteria</taxon>
        <taxon>Bacillati</taxon>
        <taxon>Actinomycetota</taxon>
        <taxon>Actinomycetes</taxon>
        <taxon>Propionibacteriales</taxon>
        <taxon>Nocardioidaceae</taxon>
        <taxon>Nocardioides</taxon>
    </lineage>
</organism>
<feature type="signal peptide" evidence="2">
    <location>
        <begin position="1"/>
        <end position="24"/>
    </location>
</feature>
<evidence type="ECO:0000313" key="3">
    <source>
        <dbReference type="EMBL" id="GAA5141592.1"/>
    </source>
</evidence>
<dbReference type="EMBL" id="BAABKG010000001">
    <property type="protein sequence ID" value="GAA5141592.1"/>
    <property type="molecule type" value="Genomic_DNA"/>
</dbReference>
<dbReference type="Gene3D" id="3.40.50.1000">
    <property type="entry name" value="HAD superfamily/HAD-like"/>
    <property type="match status" value="1"/>
</dbReference>
<protein>
    <submittedName>
        <fullName evidence="3">HAD family acid phosphatase</fullName>
    </submittedName>
</protein>
<name>A0ABP9PBB9_9ACTN</name>
<dbReference type="RefSeq" id="WP_345453879.1">
    <property type="nucleotide sequence ID" value="NZ_BAABKG010000001.1"/>
</dbReference>
<dbReference type="InterPro" id="IPR036412">
    <property type="entry name" value="HAD-like_sf"/>
</dbReference>
<dbReference type="Pfam" id="PF03767">
    <property type="entry name" value="Acid_phosphat_B"/>
    <property type="match status" value="1"/>
</dbReference>
<evidence type="ECO:0000256" key="2">
    <source>
        <dbReference type="SAM" id="SignalP"/>
    </source>
</evidence>
<evidence type="ECO:0000256" key="1">
    <source>
        <dbReference type="ARBA" id="ARBA00022729"/>
    </source>
</evidence>
<dbReference type="SUPFAM" id="SSF56784">
    <property type="entry name" value="HAD-like"/>
    <property type="match status" value="1"/>
</dbReference>
<proteinExistence type="predicted"/>
<keyword evidence="4" id="KW-1185">Reference proteome</keyword>
<sequence>MPRRLAVVVAALVALLLLAPTATAVAPAPRPLPPESQWRAAVHEVMDGGRAYLTRRAERAPRGARLAINLDIDNTMLATHYAEGRPIRAVRSFVRHARDLGMLVYVNTARRPDRRAETHAELARAGYDVDRICMRPRKGLARSKATCRARLHDAGFTIVANLGNRPTDFELNRGRAAYERAFRLPHYGKQLG</sequence>
<evidence type="ECO:0000313" key="4">
    <source>
        <dbReference type="Proteomes" id="UP001500221"/>
    </source>
</evidence>
<dbReference type="Proteomes" id="UP001500221">
    <property type="component" value="Unassembled WGS sequence"/>
</dbReference>
<dbReference type="InterPro" id="IPR005519">
    <property type="entry name" value="Acid_phosphat_B-like"/>
</dbReference>
<gene>
    <name evidence="3" type="ORF">GCM10023340_03560</name>
</gene>
<feature type="chain" id="PRO_5046218493" evidence="2">
    <location>
        <begin position="25"/>
        <end position="192"/>
    </location>
</feature>
<keyword evidence="1 2" id="KW-0732">Signal</keyword>
<dbReference type="InterPro" id="IPR023214">
    <property type="entry name" value="HAD_sf"/>
</dbReference>
<reference evidence="4" key="1">
    <citation type="journal article" date="2019" name="Int. J. Syst. Evol. Microbiol.">
        <title>The Global Catalogue of Microorganisms (GCM) 10K type strain sequencing project: providing services to taxonomists for standard genome sequencing and annotation.</title>
        <authorList>
            <consortium name="The Broad Institute Genomics Platform"/>
            <consortium name="The Broad Institute Genome Sequencing Center for Infectious Disease"/>
            <person name="Wu L."/>
            <person name="Ma J."/>
        </authorList>
    </citation>
    <scope>NUCLEOTIDE SEQUENCE [LARGE SCALE GENOMIC DNA]</scope>
    <source>
        <strain evidence="4">JCM 18459</strain>
    </source>
</reference>